<dbReference type="PANTHER" id="PTHR46586:SF3">
    <property type="entry name" value="ANKYRIN REPEAT-CONTAINING PROTEIN"/>
    <property type="match status" value="1"/>
</dbReference>
<evidence type="ECO:0008006" key="3">
    <source>
        <dbReference type="Google" id="ProtNLM"/>
    </source>
</evidence>
<dbReference type="Gene3D" id="1.25.40.20">
    <property type="entry name" value="Ankyrin repeat-containing domain"/>
    <property type="match status" value="1"/>
</dbReference>
<comment type="caution">
    <text evidence="1">The sequence shown here is derived from an EMBL/GenBank/DDBJ whole genome shotgun (WGS) entry which is preliminary data.</text>
</comment>
<evidence type="ECO:0000313" key="1">
    <source>
        <dbReference type="EMBL" id="OQS00927.1"/>
    </source>
</evidence>
<dbReference type="EMBL" id="JNBR01000020">
    <property type="protein sequence ID" value="OQS00927.1"/>
    <property type="molecule type" value="Genomic_DNA"/>
</dbReference>
<sequence length="504" mass="57376">MTARFLDVLHVEPIRKRIFMHQHGVYEDVRYRFLEFRWKVQVSKEHFAGRGHDCRLGGRIVSSPFHKKPVGTVTDRNLCLNEMVHRDARFPLHLAIYEGNLHDTQRIMACRPDLVYKEAIACAFACGKIHIVQYLLHQRPSVPQLDWSTETQTSGTFKSRNLPQYVVYFGSIELLELLRSYSPASWNDEVMRSAIRWRHTHCIRYLWKTCPSTVYADMFCDVAFAGLSSMALRCYRAGMPLDANVMKGAASGGHLGIVRFIHERWSGGSANQAVQAAYIHGHIHIVRFLVTHRTEFAGTRGVDAASAYGLLDVVVDFIHRGYIGSEDAANRALRNGHISVVEYLVSAGYKLDLRGLTPLAVWCWNEPKVARSSTMEMLRFLHGREFRFSDQWVDFAAAEGHIEAVRYLVAAARAGCSSKALDAAVFHPEVLEFLVTHTTTHCTPKAFVNALHWKTPIGVFALLLRHFRGQCTMDVLQYARIEQRADVVALLRQDNMFGRSFIRK</sequence>
<dbReference type="SUPFAM" id="SSF48403">
    <property type="entry name" value="Ankyrin repeat"/>
    <property type="match status" value="1"/>
</dbReference>
<dbReference type="AlphaFoldDB" id="A0A1V9ZSF0"/>
<dbReference type="InterPro" id="IPR036770">
    <property type="entry name" value="Ankyrin_rpt-contain_sf"/>
</dbReference>
<reference evidence="1 2" key="1">
    <citation type="journal article" date="2014" name="Genome Biol. Evol.">
        <title>The secreted proteins of Achlya hypogyna and Thraustotheca clavata identify the ancestral oomycete secretome and reveal gene acquisitions by horizontal gene transfer.</title>
        <authorList>
            <person name="Misner I."/>
            <person name="Blouin N."/>
            <person name="Leonard G."/>
            <person name="Richards T.A."/>
            <person name="Lane C.E."/>
        </authorList>
    </citation>
    <scope>NUCLEOTIDE SEQUENCE [LARGE SCALE GENOMIC DNA]</scope>
    <source>
        <strain evidence="1 2">ATCC 48635</strain>
    </source>
</reference>
<dbReference type="PANTHER" id="PTHR46586">
    <property type="entry name" value="ANKYRIN REPEAT-CONTAINING PROTEIN"/>
    <property type="match status" value="1"/>
</dbReference>
<evidence type="ECO:0000313" key="2">
    <source>
        <dbReference type="Proteomes" id="UP000243579"/>
    </source>
</evidence>
<gene>
    <name evidence="1" type="ORF">ACHHYP_02170</name>
</gene>
<dbReference type="InterPro" id="IPR052050">
    <property type="entry name" value="SecEffector_AnkRepeat"/>
</dbReference>
<dbReference type="OrthoDB" id="67444at2759"/>
<protein>
    <recommendedName>
        <fullName evidence="3">Ankyrin repeat protein</fullName>
    </recommendedName>
</protein>
<dbReference type="Proteomes" id="UP000243579">
    <property type="component" value="Unassembled WGS sequence"/>
</dbReference>
<keyword evidence="2" id="KW-1185">Reference proteome</keyword>
<organism evidence="1 2">
    <name type="scientific">Achlya hypogyna</name>
    <name type="common">Oomycete</name>
    <name type="synonym">Protoachlya hypogyna</name>
    <dbReference type="NCBI Taxonomy" id="1202772"/>
    <lineage>
        <taxon>Eukaryota</taxon>
        <taxon>Sar</taxon>
        <taxon>Stramenopiles</taxon>
        <taxon>Oomycota</taxon>
        <taxon>Saprolegniomycetes</taxon>
        <taxon>Saprolegniales</taxon>
        <taxon>Achlyaceae</taxon>
        <taxon>Achlya</taxon>
    </lineage>
</organism>
<accession>A0A1V9ZSF0</accession>
<name>A0A1V9ZSF0_ACHHY</name>
<proteinExistence type="predicted"/>